<comment type="caution">
    <text evidence="1">The sequence shown here is derived from an EMBL/GenBank/DDBJ whole genome shotgun (WGS) entry which is preliminary data.</text>
</comment>
<proteinExistence type="predicted"/>
<sequence>IMSYLRSHKFSVNPKVLKQYVENEVFPSLGIEKKTTICKKTAWKWLRKLGWECKEWRKDIYVDGHEQTVFLPMIEELDPVFFEYDDQDLTKLVEKSIPSEKKKHCVITYDETTLATNDDEKTGWGPKGEHKLRQKGQGRCIHVSKFLCEPLGRVHLTEEQHAAHPKISKCYVTELLEIGANYE</sequence>
<organism evidence="1 2">
    <name type="scientific">Racocetra persica</name>
    <dbReference type="NCBI Taxonomy" id="160502"/>
    <lineage>
        <taxon>Eukaryota</taxon>
        <taxon>Fungi</taxon>
        <taxon>Fungi incertae sedis</taxon>
        <taxon>Mucoromycota</taxon>
        <taxon>Glomeromycotina</taxon>
        <taxon>Glomeromycetes</taxon>
        <taxon>Diversisporales</taxon>
        <taxon>Gigasporaceae</taxon>
        <taxon>Racocetra</taxon>
    </lineage>
</organism>
<evidence type="ECO:0000313" key="1">
    <source>
        <dbReference type="EMBL" id="CAG8830535.1"/>
    </source>
</evidence>
<gene>
    <name evidence="1" type="ORF">RPERSI_LOCUS27839</name>
</gene>
<feature type="non-terminal residue" evidence="1">
    <location>
        <position position="1"/>
    </location>
</feature>
<name>A0ACA9SB13_9GLOM</name>
<dbReference type="EMBL" id="CAJVQC010099358">
    <property type="protein sequence ID" value="CAG8830535.1"/>
    <property type="molecule type" value="Genomic_DNA"/>
</dbReference>
<accession>A0ACA9SB13</accession>
<feature type="non-terminal residue" evidence="1">
    <location>
        <position position="183"/>
    </location>
</feature>
<dbReference type="Proteomes" id="UP000789920">
    <property type="component" value="Unassembled WGS sequence"/>
</dbReference>
<reference evidence="1" key="1">
    <citation type="submission" date="2021-06" db="EMBL/GenBank/DDBJ databases">
        <authorList>
            <person name="Kallberg Y."/>
            <person name="Tangrot J."/>
            <person name="Rosling A."/>
        </authorList>
    </citation>
    <scope>NUCLEOTIDE SEQUENCE</scope>
    <source>
        <strain evidence="1">MA461A</strain>
    </source>
</reference>
<protein>
    <submittedName>
        <fullName evidence="1">20279_t:CDS:1</fullName>
    </submittedName>
</protein>
<keyword evidence="2" id="KW-1185">Reference proteome</keyword>
<evidence type="ECO:0000313" key="2">
    <source>
        <dbReference type="Proteomes" id="UP000789920"/>
    </source>
</evidence>